<proteinExistence type="predicted"/>
<reference evidence="1 2" key="1">
    <citation type="submission" date="2019-08" db="EMBL/GenBank/DDBJ databases">
        <title>Hyperibacter terrae gen. nov., sp. nov. and Hyperibacter viscosus sp. nov., two new members in the family Rhodospirillaceae isolated from the rhizosphere of Hypericum perforatum.</title>
        <authorList>
            <person name="Noviana Z."/>
        </authorList>
    </citation>
    <scope>NUCLEOTIDE SEQUENCE [LARGE SCALE GENOMIC DNA]</scope>
    <source>
        <strain evidence="1 2">R5913</strain>
    </source>
</reference>
<dbReference type="KEGG" id="htq:FRZ44_13880"/>
<sequence length="146" mass="16703">MSGQGSYQNEREVLDVVEQFRVRTLAKPRWTHRAHLTVGLWFVINRPARQVLDELREAISRYNEAVGTANTDSDGYHETITAFYLWAIRKFVREAAPGLSLLDLTNNLLVSRYAAGSFPFGYYSRDRLLSVAARRSWVDPDLAPLD</sequence>
<organism evidence="1 2">
    <name type="scientific">Hypericibacter terrae</name>
    <dbReference type="NCBI Taxonomy" id="2602015"/>
    <lineage>
        <taxon>Bacteria</taxon>
        <taxon>Pseudomonadati</taxon>
        <taxon>Pseudomonadota</taxon>
        <taxon>Alphaproteobacteria</taxon>
        <taxon>Rhodospirillales</taxon>
        <taxon>Dongiaceae</taxon>
        <taxon>Hypericibacter</taxon>
    </lineage>
</organism>
<keyword evidence="2" id="KW-1185">Reference proteome</keyword>
<accession>A0A5J6MMY6</accession>
<dbReference type="OrthoDB" id="117988at2"/>
<evidence type="ECO:0000313" key="2">
    <source>
        <dbReference type="Proteomes" id="UP000326202"/>
    </source>
</evidence>
<protein>
    <submittedName>
        <fullName evidence="1">Uncharacterized protein</fullName>
    </submittedName>
</protein>
<dbReference type="EMBL" id="CP042906">
    <property type="protein sequence ID" value="QEX16096.1"/>
    <property type="molecule type" value="Genomic_DNA"/>
</dbReference>
<dbReference type="Proteomes" id="UP000326202">
    <property type="component" value="Chromosome"/>
</dbReference>
<dbReference type="RefSeq" id="WP_151176495.1">
    <property type="nucleotide sequence ID" value="NZ_CP042906.1"/>
</dbReference>
<name>A0A5J6MMY6_9PROT</name>
<gene>
    <name evidence="1" type="ORF">FRZ44_13880</name>
</gene>
<dbReference type="AlphaFoldDB" id="A0A5J6MMY6"/>
<evidence type="ECO:0000313" key="1">
    <source>
        <dbReference type="EMBL" id="QEX16096.1"/>
    </source>
</evidence>